<protein>
    <submittedName>
        <fullName evidence="2">Uncharacterized protein</fullName>
    </submittedName>
</protein>
<reference evidence="3" key="1">
    <citation type="submission" date="2016-04" db="EMBL/GenBank/DDBJ databases">
        <authorList>
            <person name="Guldener U."/>
            <person name="Guldener U."/>
        </authorList>
    </citation>
    <scope>NUCLEOTIDE SEQUENCE [LARGE SCALE GENOMIC DNA]</scope>
    <source>
        <strain evidence="3">UB2112</strain>
    </source>
</reference>
<feature type="compositionally biased region" description="Polar residues" evidence="1">
    <location>
        <begin position="33"/>
        <end position="48"/>
    </location>
</feature>
<dbReference type="Proteomes" id="UP000179920">
    <property type="component" value="Chromosome VI"/>
</dbReference>
<name>A0A1K0G3C1_9BASI</name>
<organism evidence="2 3">
    <name type="scientific">Ustilago bromivora</name>
    <dbReference type="NCBI Taxonomy" id="307758"/>
    <lineage>
        <taxon>Eukaryota</taxon>
        <taxon>Fungi</taxon>
        <taxon>Dikarya</taxon>
        <taxon>Basidiomycota</taxon>
        <taxon>Ustilaginomycotina</taxon>
        <taxon>Ustilaginomycetes</taxon>
        <taxon>Ustilaginales</taxon>
        <taxon>Ustilaginaceae</taxon>
        <taxon>Ustilago</taxon>
    </lineage>
</organism>
<sequence>MVSYLNQTSVYQLGLGGSSGKHSDQPVVTYTNANWVSDPTNGQRSTSGAIMGASRHPNETTKGTQHIPPSSVDRIADAVKRGS</sequence>
<dbReference type="EMBL" id="LT558122">
    <property type="protein sequence ID" value="SAM81919.1"/>
    <property type="molecule type" value="Genomic_DNA"/>
</dbReference>
<dbReference type="AlphaFoldDB" id="A0A1K0G3C1"/>
<evidence type="ECO:0000256" key="1">
    <source>
        <dbReference type="SAM" id="MobiDB-lite"/>
    </source>
</evidence>
<proteinExistence type="predicted"/>
<evidence type="ECO:0000313" key="2">
    <source>
        <dbReference type="EMBL" id="SAM81919.1"/>
    </source>
</evidence>
<gene>
    <name evidence="2" type="ORF">UBRO_20993</name>
</gene>
<accession>A0A1K0G3C1</accession>
<feature type="region of interest" description="Disordered" evidence="1">
    <location>
        <begin position="33"/>
        <end position="83"/>
    </location>
</feature>
<feature type="compositionally biased region" description="Basic and acidic residues" evidence="1">
    <location>
        <begin position="74"/>
        <end position="83"/>
    </location>
</feature>
<evidence type="ECO:0000313" key="3">
    <source>
        <dbReference type="Proteomes" id="UP000179920"/>
    </source>
</evidence>